<organism evidence="8 9">
    <name type="scientific">Bradyrhizobium japonicum</name>
    <dbReference type="NCBI Taxonomy" id="375"/>
    <lineage>
        <taxon>Bacteria</taxon>
        <taxon>Pseudomonadati</taxon>
        <taxon>Pseudomonadota</taxon>
        <taxon>Alphaproteobacteria</taxon>
        <taxon>Hyphomicrobiales</taxon>
        <taxon>Nitrobacteraceae</taxon>
        <taxon>Bradyrhizobium</taxon>
    </lineage>
</organism>
<evidence type="ECO:0000313" key="8">
    <source>
        <dbReference type="EMBL" id="MET4720813.1"/>
    </source>
</evidence>
<evidence type="ECO:0000256" key="6">
    <source>
        <dbReference type="SAM" id="MobiDB-lite"/>
    </source>
</evidence>
<comment type="similarity">
    <text evidence="2">Belongs to the autoinducer-2 exporter (AI-2E) (TC 2.A.86) family.</text>
</comment>
<name>A0ABV2RV62_BRAJP</name>
<keyword evidence="9" id="KW-1185">Reference proteome</keyword>
<keyword evidence="4 7" id="KW-1133">Transmembrane helix</keyword>
<dbReference type="InterPro" id="IPR002549">
    <property type="entry name" value="AI-2E-like"/>
</dbReference>
<evidence type="ECO:0000256" key="2">
    <source>
        <dbReference type="ARBA" id="ARBA00009773"/>
    </source>
</evidence>
<keyword evidence="3 7" id="KW-0812">Transmembrane</keyword>
<feature type="transmembrane region" description="Helical" evidence="7">
    <location>
        <begin position="287"/>
        <end position="309"/>
    </location>
</feature>
<proteinExistence type="inferred from homology"/>
<evidence type="ECO:0000256" key="3">
    <source>
        <dbReference type="ARBA" id="ARBA00022692"/>
    </source>
</evidence>
<dbReference type="Pfam" id="PF01594">
    <property type="entry name" value="AI-2E_transport"/>
    <property type="match status" value="1"/>
</dbReference>
<evidence type="ECO:0000256" key="5">
    <source>
        <dbReference type="ARBA" id="ARBA00023136"/>
    </source>
</evidence>
<gene>
    <name evidence="8" type="ORF">ABIF63_004919</name>
</gene>
<protein>
    <submittedName>
        <fullName evidence="8">PurR-regulated permease PerM</fullName>
    </submittedName>
</protein>
<feature type="transmembrane region" description="Helical" evidence="7">
    <location>
        <begin position="61"/>
        <end position="94"/>
    </location>
</feature>
<comment type="caution">
    <text evidence="8">The sequence shown here is derived from an EMBL/GenBank/DDBJ whole genome shotgun (WGS) entry which is preliminary data.</text>
</comment>
<reference evidence="8 9" key="1">
    <citation type="submission" date="2024-06" db="EMBL/GenBank/DDBJ databases">
        <title>Genomic Encyclopedia of Type Strains, Phase V (KMG-V): Genome sequencing to study the core and pangenomes of soil and plant-associated prokaryotes.</title>
        <authorList>
            <person name="Whitman W."/>
        </authorList>
    </citation>
    <scope>NUCLEOTIDE SEQUENCE [LARGE SCALE GENOMIC DNA]</scope>
    <source>
        <strain evidence="8 9">USDA 160</strain>
    </source>
</reference>
<evidence type="ECO:0000256" key="4">
    <source>
        <dbReference type="ARBA" id="ARBA00022989"/>
    </source>
</evidence>
<feature type="transmembrane region" description="Helical" evidence="7">
    <location>
        <begin position="254"/>
        <end position="275"/>
    </location>
</feature>
<feature type="region of interest" description="Disordered" evidence="6">
    <location>
        <begin position="23"/>
        <end position="48"/>
    </location>
</feature>
<accession>A0ABV2RV62</accession>
<feature type="transmembrane region" description="Helical" evidence="7">
    <location>
        <begin position="205"/>
        <end position="224"/>
    </location>
</feature>
<dbReference type="Proteomes" id="UP001549291">
    <property type="component" value="Unassembled WGS sequence"/>
</dbReference>
<dbReference type="EMBL" id="JBEPTQ010000002">
    <property type="protein sequence ID" value="MET4720813.1"/>
    <property type="molecule type" value="Genomic_DNA"/>
</dbReference>
<evidence type="ECO:0000256" key="1">
    <source>
        <dbReference type="ARBA" id="ARBA00004141"/>
    </source>
</evidence>
<evidence type="ECO:0000313" key="9">
    <source>
        <dbReference type="Proteomes" id="UP001549291"/>
    </source>
</evidence>
<evidence type="ECO:0000256" key="7">
    <source>
        <dbReference type="SAM" id="Phobius"/>
    </source>
</evidence>
<keyword evidence="5 7" id="KW-0472">Membrane</keyword>
<dbReference type="PANTHER" id="PTHR21716">
    <property type="entry name" value="TRANSMEMBRANE PROTEIN"/>
    <property type="match status" value="1"/>
</dbReference>
<feature type="transmembrane region" description="Helical" evidence="7">
    <location>
        <begin position="316"/>
        <end position="333"/>
    </location>
</feature>
<sequence>MIDTGSDHTLTFRGKAMVAAIPPTQRPSFPLDVDRPEPHAAATEAADEAEMPLPSDPQTFFLGGLFALGVLAALYVASSIILPVVVALLLNLLLQPAVRLLGRLHLPRAVGALFTVFLVIGALVGTVAALSVPATTWAERLPEGIPRLEAHLRVISAPIQALQKVIQQAEQAADAPPGRGSIVSVRRDLGITGVLFAGTRSALDGLFTTVLVLYFLLVAGNIFLRRTVEILPTFNNKRQAVDIAQQVQEDISGYLVTITAMNAAVGVTTAAAMYLCGLGDPLLWGTTAFLLNYIPILGPLVGVCIFVLVGMLSFESLWWALLPPVLYFGIHLVEGETVTPMLLARRFTLNPVLIILSLVFWFWMWGVLGAILAVPMLAILKIICDRLRPLKALGHFLEGE</sequence>
<comment type="subcellular location">
    <subcellularLocation>
        <location evidence="1">Membrane</location>
        <topology evidence="1">Multi-pass membrane protein</topology>
    </subcellularLocation>
</comment>
<feature type="transmembrane region" description="Helical" evidence="7">
    <location>
        <begin position="353"/>
        <end position="380"/>
    </location>
</feature>
<dbReference type="PANTHER" id="PTHR21716:SF16">
    <property type="entry name" value="BLL1467 PROTEIN"/>
    <property type="match status" value="1"/>
</dbReference>
<feature type="transmembrane region" description="Helical" evidence="7">
    <location>
        <begin position="106"/>
        <end position="132"/>
    </location>
</feature>